<comment type="caution">
    <text evidence="10">The sequence shown here is derived from an EMBL/GenBank/DDBJ whole genome shotgun (WGS) entry which is preliminary data.</text>
</comment>
<feature type="chain" id="PRO_5042942111" description="Secreted protein" evidence="9">
    <location>
        <begin position="19"/>
        <end position="90"/>
    </location>
</feature>
<keyword evidence="6" id="KW-0809">Transit peptide</keyword>
<proteinExistence type="inferred from homology"/>
<sequence length="90" mass="9466">MAILADFMLVYLAAPTVALRAPLAINSGPITKFFHNCPDNAFQVALSGTSYSLVQRIGAIVRNGSKLFAVGTASSLTSQKSQQTHDLALG</sequence>
<evidence type="ECO:0000256" key="5">
    <source>
        <dbReference type="ARBA" id="ARBA00022692"/>
    </source>
</evidence>
<evidence type="ECO:0000256" key="9">
    <source>
        <dbReference type="SAM" id="SignalP"/>
    </source>
</evidence>
<evidence type="ECO:0000256" key="8">
    <source>
        <dbReference type="ARBA" id="ARBA00023136"/>
    </source>
</evidence>
<feature type="signal peptide" evidence="9">
    <location>
        <begin position="1"/>
        <end position="18"/>
    </location>
</feature>
<evidence type="ECO:0008006" key="12">
    <source>
        <dbReference type="Google" id="ProtNLM"/>
    </source>
</evidence>
<gene>
    <name evidence="10" type="ORF">RIF29_19811</name>
</gene>
<dbReference type="AlphaFoldDB" id="A0AAN9F0J4"/>
<evidence type="ECO:0000256" key="3">
    <source>
        <dbReference type="ARBA" id="ARBA00022528"/>
    </source>
</evidence>
<keyword evidence="3" id="KW-0150">Chloroplast</keyword>
<evidence type="ECO:0000313" key="11">
    <source>
        <dbReference type="Proteomes" id="UP001372338"/>
    </source>
</evidence>
<keyword evidence="11" id="KW-1185">Reference proteome</keyword>
<keyword evidence="5" id="KW-0812">Transmembrane</keyword>
<accession>A0AAN9F0J4</accession>
<evidence type="ECO:0000256" key="4">
    <source>
        <dbReference type="ARBA" id="ARBA00022640"/>
    </source>
</evidence>
<evidence type="ECO:0000256" key="1">
    <source>
        <dbReference type="ARBA" id="ARBA00004508"/>
    </source>
</evidence>
<evidence type="ECO:0000256" key="6">
    <source>
        <dbReference type="ARBA" id="ARBA00022946"/>
    </source>
</evidence>
<dbReference type="InterPro" id="IPR021825">
    <property type="entry name" value="RETICULATA-related"/>
</dbReference>
<dbReference type="Pfam" id="PF11891">
    <property type="entry name" value="RETICULATA-like"/>
    <property type="match status" value="1"/>
</dbReference>
<protein>
    <recommendedName>
        <fullName evidence="12">Secreted protein</fullName>
    </recommendedName>
</protein>
<keyword evidence="9" id="KW-0732">Signal</keyword>
<keyword evidence="8" id="KW-0472">Membrane</keyword>
<evidence type="ECO:0000256" key="7">
    <source>
        <dbReference type="ARBA" id="ARBA00022989"/>
    </source>
</evidence>
<comment type="subcellular location">
    <subcellularLocation>
        <location evidence="1">Plastid</location>
        <location evidence="1">Chloroplast membrane</location>
        <topology evidence="1">Multi-pass membrane protein</topology>
    </subcellularLocation>
</comment>
<reference evidence="10 11" key="1">
    <citation type="submission" date="2024-01" db="EMBL/GenBank/DDBJ databases">
        <title>The genomes of 5 underutilized Papilionoideae crops provide insights into root nodulation and disease resistanc.</title>
        <authorList>
            <person name="Yuan L."/>
        </authorList>
    </citation>
    <scope>NUCLEOTIDE SEQUENCE [LARGE SCALE GENOMIC DNA]</scope>
    <source>
        <strain evidence="10">ZHUSHIDOU_FW_LH</strain>
        <tissue evidence="10">Leaf</tissue>
    </source>
</reference>
<evidence type="ECO:0000313" key="10">
    <source>
        <dbReference type="EMBL" id="KAK7267147.1"/>
    </source>
</evidence>
<keyword evidence="4" id="KW-0934">Plastid</keyword>
<dbReference type="GO" id="GO:0031969">
    <property type="term" value="C:chloroplast membrane"/>
    <property type="evidence" value="ECO:0007669"/>
    <property type="project" value="UniProtKB-SubCell"/>
</dbReference>
<comment type="similarity">
    <text evidence="2">Belongs to the RETICULATA family.</text>
</comment>
<name>A0AAN9F0J4_CROPI</name>
<dbReference type="EMBL" id="JAYWIO010000004">
    <property type="protein sequence ID" value="KAK7267147.1"/>
    <property type="molecule type" value="Genomic_DNA"/>
</dbReference>
<dbReference type="Proteomes" id="UP001372338">
    <property type="component" value="Unassembled WGS sequence"/>
</dbReference>
<organism evidence="10 11">
    <name type="scientific">Crotalaria pallida</name>
    <name type="common">Smooth rattlebox</name>
    <name type="synonym">Crotalaria striata</name>
    <dbReference type="NCBI Taxonomy" id="3830"/>
    <lineage>
        <taxon>Eukaryota</taxon>
        <taxon>Viridiplantae</taxon>
        <taxon>Streptophyta</taxon>
        <taxon>Embryophyta</taxon>
        <taxon>Tracheophyta</taxon>
        <taxon>Spermatophyta</taxon>
        <taxon>Magnoliopsida</taxon>
        <taxon>eudicotyledons</taxon>
        <taxon>Gunneridae</taxon>
        <taxon>Pentapetalae</taxon>
        <taxon>rosids</taxon>
        <taxon>fabids</taxon>
        <taxon>Fabales</taxon>
        <taxon>Fabaceae</taxon>
        <taxon>Papilionoideae</taxon>
        <taxon>50 kb inversion clade</taxon>
        <taxon>genistoids sensu lato</taxon>
        <taxon>core genistoids</taxon>
        <taxon>Crotalarieae</taxon>
        <taxon>Crotalaria</taxon>
    </lineage>
</organism>
<keyword evidence="7" id="KW-1133">Transmembrane helix</keyword>
<evidence type="ECO:0000256" key="2">
    <source>
        <dbReference type="ARBA" id="ARBA00010793"/>
    </source>
</evidence>
<dbReference type="PANTHER" id="PTHR31620">
    <property type="entry name" value="PROTEIN RETICULATA-RELATED 2, CHLOROPLASTIC-RELATED"/>
    <property type="match status" value="1"/>
</dbReference>
<dbReference type="PANTHER" id="PTHR31620:SF14">
    <property type="entry name" value="PROTEIN RETICULATA-RELATED 4, CHLOROPLASTIC"/>
    <property type="match status" value="1"/>
</dbReference>